<comment type="similarity">
    <text evidence="1">Belongs to the short-chain dehydrogenases/reductases (SDR) family.</text>
</comment>
<dbReference type="EMBL" id="JACCFK010000001">
    <property type="protein sequence ID" value="NYI90685.1"/>
    <property type="molecule type" value="Genomic_DNA"/>
</dbReference>
<dbReference type="SMART" id="SM00822">
    <property type="entry name" value="PKS_KR"/>
    <property type="match status" value="1"/>
</dbReference>
<evidence type="ECO:0000256" key="1">
    <source>
        <dbReference type="ARBA" id="ARBA00006484"/>
    </source>
</evidence>
<proteinExistence type="inferred from homology"/>
<dbReference type="FunFam" id="3.40.50.720:FF:000084">
    <property type="entry name" value="Short-chain dehydrogenase reductase"/>
    <property type="match status" value="1"/>
</dbReference>
<sequence>MTRTVIVSGGASGIGLATVERLLDDGWRAVVADRGTAALDQARARLAGHADVRFEQLDVTDEDAVEAAVARVDEDFGPVRGVVTAAGIGSATSFLDSSPQLFRQVLEVNLTGTFLLARAAARSMVRTGGGAIVTISSVSGTRGSPGRAAYSASKGGVITMTKVMALELGPLGVRANCVAPGATETPLVTEVHTPEVRAAILPAIPLGRYAQPRETAEAIAFLLDERSAFVTGQTLTVDGGQTAGAGWSLPRTEVAS</sequence>
<gene>
    <name evidence="4" type="ORF">HNR02_004008</name>
</gene>
<dbReference type="PANTHER" id="PTHR42760">
    <property type="entry name" value="SHORT-CHAIN DEHYDROGENASES/REDUCTASES FAMILY MEMBER"/>
    <property type="match status" value="1"/>
</dbReference>
<feature type="domain" description="Ketoreductase" evidence="3">
    <location>
        <begin position="3"/>
        <end position="191"/>
    </location>
</feature>
<keyword evidence="2" id="KW-0560">Oxidoreductase</keyword>
<dbReference type="SUPFAM" id="SSF51735">
    <property type="entry name" value="NAD(P)-binding Rossmann-fold domains"/>
    <property type="match status" value="1"/>
</dbReference>
<reference evidence="4 5" key="1">
    <citation type="submission" date="2020-07" db="EMBL/GenBank/DDBJ databases">
        <title>Sequencing the genomes of 1000 actinobacteria strains.</title>
        <authorList>
            <person name="Klenk H.-P."/>
        </authorList>
    </citation>
    <scope>NUCLEOTIDE SEQUENCE [LARGE SCALE GENOMIC DNA]</scope>
    <source>
        <strain evidence="4 5">DSM 104006</strain>
    </source>
</reference>
<dbReference type="InterPro" id="IPR036291">
    <property type="entry name" value="NAD(P)-bd_dom_sf"/>
</dbReference>
<dbReference type="InterPro" id="IPR020904">
    <property type="entry name" value="Sc_DH/Rdtase_CS"/>
</dbReference>
<protein>
    <submittedName>
        <fullName evidence="4">NAD(P)-dependent dehydrogenase (Short-subunit alcohol dehydrogenase family)</fullName>
    </submittedName>
</protein>
<accession>A0A853B7A8</accession>
<evidence type="ECO:0000256" key="2">
    <source>
        <dbReference type="ARBA" id="ARBA00023002"/>
    </source>
</evidence>
<dbReference type="RefSeq" id="WP_179774675.1">
    <property type="nucleotide sequence ID" value="NZ_JACCFK010000001.1"/>
</dbReference>
<dbReference type="PRINTS" id="PR00081">
    <property type="entry name" value="GDHRDH"/>
</dbReference>
<comment type="caution">
    <text evidence="4">The sequence shown here is derived from an EMBL/GenBank/DDBJ whole genome shotgun (WGS) entry which is preliminary data.</text>
</comment>
<dbReference type="PRINTS" id="PR00080">
    <property type="entry name" value="SDRFAMILY"/>
</dbReference>
<dbReference type="Gene3D" id="3.40.50.720">
    <property type="entry name" value="NAD(P)-binding Rossmann-like Domain"/>
    <property type="match status" value="1"/>
</dbReference>
<dbReference type="Pfam" id="PF13561">
    <property type="entry name" value="adh_short_C2"/>
    <property type="match status" value="1"/>
</dbReference>
<evidence type="ECO:0000313" key="4">
    <source>
        <dbReference type="EMBL" id="NYI90685.1"/>
    </source>
</evidence>
<dbReference type="AlphaFoldDB" id="A0A853B7A8"/>
<evidence type="ECO:0000313" key="5">
    <source>
        <dbReference type="Proteomes" id="UP000549616"/>
    </source>
</evidence>
<dbReference type="Proteomes" id="UP000549616">
    <property type="component" value="Unassembled WGS sequence"/>
</dbReference>
<dbReference type="GO" id="GO:0030497">
    <property type="term" value="P:fatty acid elongation"/>
    <property type="evidence" value="ECO:0007669"/>
    <property type="project" value="TreeGrafter"/>
</dbReference>
<name>A0A853B7A8_9PSEU</name>
<dbReference type="PROSITE" id="PS00061">
    <property type="entry name" value="ADH_SHORT"/>
    <property type="match status" value="1"/>
</dbReference>
<keyword evidence="5" id="KW-1185">Reference proteome</keyword>
<dbReference type="InterPro" id="IPR057326">
    <property type="entry name" value="KR_dom"/>
</dbReference>
<dbReference type="PANTHER" id="PTHR42760:SF123">
    <property type="entry name" value="OXIDOREDUCTASE"/>
    <property type="match status" value="1"/>
</dbReference>
<dbReference type="NCBIfam" id="NF005559">
    <property type="entry name" value="PRK07231.1"/>
    <property type="match status" value="1"/>
</dbReference>
<evidence type="ECO:0000259" key="3">
    <source>
        <dbReference type="SMART" id="SM00822"/>
    </source>
</evidence>
<dbReference type="InterPro" id="IPR002347">
    <property type="entry name" value="SDR_fam"/>
</dbReference>
<dbReference type="GO" id="GO:0016616">
    <property type="term" value="F:oxidoreductase activity, acting on the CH-OH group of donors, NAD or NADP as acceptor"/>
    <property type="evidence" value="ECO:0007669"/>
    <property type="project" value="UniProtKB-ARBA"/>
</dbReference>
<organism evidence="4 5">
    <name type="scientific">Amycolatopsis endophytica</name>
    <dbReference type="NCBI Taxonomy" id="860233"/>
    <lineage>
        <taxon>Bacteria</taxon>
        <taxon>Bacillati</taxon>
        <taxon>Actinomycetota</taxon>
        <taxon>Actinomycetes</taxon>
        <taxon>Pseudonocardiales</taxon>
        <taxon>Pseudonocardiaceae</taxon>
        <taxon>Amycolatopsis</taxon>
    </lineage>
</organism>